<sequence length="69" mass="8083">MFPRGIHGRQTDHRFVFRSGRMHITVWAKGAKEADKKAEAEADFWEGKTAGQHRKLAGSYRRSDERRRL</sequence>
<keyword evidence="2" id="KW-0614">Plasmid</keyword>
<name>A0A060ICK2_RHIET</name>
<dbReference type="KEGG" id="rei:IE4771_PB00065"/>
<organism evidence="2 3">
    <name type="scientific">Rhizobium etli bv. mimosae str. IE4771</name>
    <dbReference type="NCBI Taxonomy" id="1432050"/>
    <lineage>
        <taxon>Bacteria</taxon>
        <taxon>Pseudomonadati</taxon>
        <taxon>Pseudomonadota</taxon>
        <taxon>Alphaproteobacteria</taxon>
        <taxon>Hyphomicrobiales</taxon>
        <taxon>Rhizobiaceae</taxon>
        <taxon>Rhizobium/Agrobacterium group</taxon>
        <taxon>Rhizobium</taxon>
    </lineage>
</organism>
<evidence type="ECO:0000313" key="2">
    <source>
        <dbReference type="EMBL" id="AIC29800.1"/>
    </source>
</evidence>
<gene>
    <name evidence="2" type="ORF">IE4771_PB00065</name>
</gene>
<accession>A0A060ICK2</accession>
<dbReference type="HOGENOM" id="CLU_2773019_0_0_5"/>
<feature type="region of interest" description="Disordered" evidence="1">
    <location>
        <begin position="47"/>
        <end position="69"/>
    </location>
</feature>
<evidence type="ECO:0000313" key="3">
    <source>
        <dbReference type="Proteomes" id="UP000027180"/>
    </source>
</evidence>
<reference evidence="2 3" key="1">
    <citation type="submission" date="2013-12" db="EMBL/GenBank/DDBJ databases">
        <title>Complete genome sequence of Rhizobium etli bv. mimosae IE4771.</title>
        <authorList>
            <person name="Bustos P."/>
            <person name="Santamaria R.I."/>
            <person name="Lozano L."/>
            <person name="Ormeno-Orrillo E."/>
            <person name="Rogel M.A."/>
            <person name="Romero D."/>
            <person name="Cevallos M.A."/>
            <person name="Martinez-Romero E."/>
            <person name="Gonzalez V."/>
        </authorList>
    </citation>
    <scope>NUCLEOTIDE SEQUENCE [LARGE SCALE GENOMIC DNA]</scope>
    <source>
        <strain evidence="2 3">IE4771</strain>
        <plasmid evidence="3">Plasmid pRetIE4771b</plasmid>
    </source>
</reference>
<proteinExistence type="predicted"/>
<dbReference type="AlphaFoldDB" id="A0A060ICK2"/>
<dbReference type="EMBL" id="CP006988">
    <property type="protein sequence ID" value="AIC29800.1"/>
    <property type="molecule type" value="Genomic_DNA"/>
</dbReference>
<geneLocation type="plasmid" evidence="2 3">
    <name>pRetIE4771b</name>
</geneLocation>
<evidence type="ECO:0000256" key="1">
    <source>
        <dbReference type="SAM" id="MobiDB-lite"/>
    </source>
</evidence>
<dbReference type="Proteomes" id="UP000027180">
    <property type="component" value="Plasmid pRetIE4771b"/>
</dbReference>
<protein>
    <submittedName>
        <fullName evidence="2">Uncharacterized protein</fullName>
    </submittedName>
</protein>